<accession>A0AAU9N3D3</accession>
<evidence type="ECO:0000313" key="7">
    <source>
        <dbReference type="EMBL" id="CAH1432572.1"/>
    </source>
</evidence>
<comment type="caution">
    <text evidence="7">The sequence shown here is derived from an EMBL/GenBank/DDBJ whole genome shotgun (WGS) entry which is preliminary data.</text>
</comment>
<gene>
    <name evidence="7" type="ORF">LVIROSA_LOCUS19215</name>
</gene>
<keyword evidence="5" id="KW-0119">Carbohydrate metabolism</keyword>
<proteinExistence type="inferred from homology"/>
<organism evidence="7 8">
    <name type="scientific">Lactuca virosa</name>
    <dbReference type="NCBI Taxonomy" id="75947"/>
    <lineage>
        <taxon>Eukaryota</taxon>
        <taxon>Viridiplantae</taxon>
        <taxon>Streptophyta</taxon>
        <taxon>Embryophyta</taxon>
        <taxon>Tracheophyta</taxon>
        <taxon>Spermatophyta</taxon>
        <taxon>Magnoliopsida</taxon>
        <taxon>eudicotyledons</taxon>
        <taxon>Gunneridae</taxon>
        <taxon>Pentapetalae</taxon>
        <taxon>asterids</taxon>
        <taxon>campanulids</taxon>
        <taxon>Asterales</taxon>
        <taxon>Asteraceae</taxon>
        <taxon>Cichorioideae</taxon>
        <taxon>Cichorieae</taxon>
        <taxon>Lactucinae</taxon>
        <taxon>Lactuca</taxon>
    </lineage>
</organism>
<evidence type="ECO:0000256" key="3">
    <source>
        <dbReference type="ARBA" id="ARBA00022679"/>
    </source>
</evidence>
<dbReference type="AlphaFoldDB" id="A0AAU9N3D3"/>
<keyword evidence="8" id="KW-1185">Reference proteome</keyword>
<dbReference type="GO" id="GO:0016757">
    <property type="term" value="F:glycosyltransferase activity"/>
    <property type="evidence" value="ECO:0007669"/>
    <property type="project" value="UniProtKB-KW"/>
</dbReference>
<sequence length="127" mass="15391">MEVITNSLKLRLLGEHWNIFCCFFLFYKLFSRKFEDLFDLDHFIDYLKDKVQIVRDIPSWFTDKSELFTTIRRTMKNIPKYASKQFYIHNVLQLPSCMEGVVHINRVGNNFSQNDHNLRFYPLSRLM</sequence>
<evidence type="ECO:0000313" key="8">
    <source>
        <dbReference type="Proteomes" id="UP001157418"/>
    </source>
</evidence>
<dbReference type="InterPro" id="IPR052272">
    <property type="entry name" value="GT106_glycosyltransferase"/>
</dbReference>
<comment type="similarity">
    <text evidence="1">Belongs to the glycosyltransferase GT106 family.</text>
</comment>
<evidence type="ECO:0000256" key="4">
    <source>
        <dbReference type="ARBA" id="ARBA00023253"/>
    </source>
</evidence>
<evidence type="ECO:0000256" key="2">
    <source>
        <dbReference type="ARBA" id="ARBA00022676"/>
    </source>
</evidence>
<keyword evidence="3" id="KW-0808">Transferase</keyword>
<name>A0AAU9N3D3_9ASTR</name>
<evidence type="ECO:0000256" key="1">
    <source>
        <dbReference type="ARBA" id="ARBA00007737"/>
    </source>
</evidence>
<protein>
    <recommendedName>
        <fullName evidence="6">O-fucosyltransferase family protein</fullName>
    </recommendedName>
</protein>
<evidence type="ECO:0000256" key="6">
    <source>
        <dbReference type="ARBA" id="ARBA00030350"/>
    </source>
</evidence>
<reference evidence="7 8" key="1">
    <citation type="submission" date="2022-01" db="EMBL/GenBank/DDBJ databases">
        <authorList>
            <person name="Xiong W."/>
            <person name="Schranz E."/>
        </authorList>
    </citation>
    <scope>NUCLEOTIDE SEQUENCE [LARGE SCALE GENOMIC DNA]</scope>
</reference>
<dbReference type="EMBL" id="CAKMRJ010003334">
    <property type="protein sequence ID" value="CAH1432572.1"/>
    <property type="molecule type" value="Genomic_DNA"/>
</dbReference>
<keyword evidence="2" id="KW-0328">Glycosyltransferase</keyword>
<dbReference type="Proteomes" id="UP001157418">
    <property type="component" value="Unassembled WGS sequence"/>
</dbReference>
<dbReference type="GO" id="GO:0006004">
    <property type="term" value="P:fucose metabolic process"/>
    <property type="evidence" value="ECO:0007669"/>
    <property type="project" value="UniProtKB-KW"/>
</dbReference>
<dbReference type="InterPro" id="IPR019378">
    <property type="entry name" value="GDP-Fuc_O-FucTrfase"/>
</dbReference>
<dbReference type="PANTHER" id="PTHR31933">
    <property type="entry name" value="O-FUCOSYLTRANSFERASE 2-RELATED"/>
    <property type="match status" value="1"/>
</dbReference>
<keyword evidence="4" id="KW-0294">Fucose metabolism</keyword>
<dbReference type="Pfam" id="PF10250">
    <property type="entry name" value="O-FucT"/>
    <property type="match status" value="1"/>
</dbReference>
<evidence type="ECO:0000256" key="5">
    <source>
        <dbReference type="ARBA" id="ARBA00023277"/>
    </source>
</evidence>
<dbReference type="PANTHER" id="PTHR31933:SF1">
    <property type="entry name" value="PROTEIN PECTIC ARABINOGALACTAN SYNTHESIS-RELATED"/>
    <property type="match status" value="1"/>
</dbReference>